<evidence type="ECO:0000256" key="6">
    <source>
        <dbReference type="ARBA" id="ARBA00022928"/>
    </source>
</evidence>
<keyword evidence="12" id="KW-0539">Nucleus</keyword>
<dbReference type="InterPro" id="IPR050140">
    <property type="entry name" value="SRY-related_HMG-box_TF-like"/>
</dbReference>
<gene>
    <name evidence="15" type="ORF">PLOB_00031832</name>
</gene>
<sequence>MNISNANKLGQGGVLFQGDCFHCTPTSPGAEVNSKIDSLEIVTLENIAGMTKPSEHIKRPMNAYMVWSRKERRRIAEECPRMLNSEISKRLGLEWNALSPEAKDPYILEAKRLREQHKKDHPEYKYQPKRKPKTTPKVKAQSINPYGYHDMNGLGYPPPSTLCSPMPPPGHLMPPGPIFSNCAGNCTLTEPPPPYHFTPHYPVVQTMAEMKGPCSGHIPLVGREISCGPPIAYSSHHPSVSHSMPVGHVVHHRSVLPESSSIVHAPTPIDSRTGIPRSSLDYVMMRNDVGY</sequence>
<dbReference type="Pfam" id="PF00505">
    <property type="entry name" value="HMG_box"/>
    <property type="match status" value="1"/>
</dbReference>
<dbReference type="Proteomes" id="UP001159405">
    <property type="component" value="Unassembled WGS sequence"/>
</dbReference>
<organism evidence="15 16">
    <name type="scientific">Porites lobata</name>
    <dbReference type="NCBI Taxonomy" id="104759"/>
    <lineage>
        <taxon>Eukaryota</taxon>
        <taxon>Metazoa</taxon>
        <taxon>Cnidaria</taxon>
        <taxon>Anthozoa</taxon>
        <taxon>Hexacorallia</taxon>
        <taxon>Scleractinia</taxon>
        <taxon>Fungiina</taxon>
        <taxon>Poritidae</taxon>
        <taxon>Porites</taxon>
    </lineage>
</organism>
<evidence type="ECO:0000256" key="5">
    <source>
        <dbReference type="ARBA" id="ARBA00022860"/>
    </source>
</evidence>
<keyword evidence="16" id="KW-1185">Reference proteome</keyword>
<evidence type="ECO:0000256" key="2">
    <source>
        <dbReference type="ARBA" id="ARBA00005998"/>
    </source>
</evidence>
<keyword evidence="6" id="KW-0726">Sexual differentiation</keyword>
<evidence type="ECO:0000256" key="8">
    <source>
        <dbReference type="ARBA" id="ARBA00023159"/>
    </source>
</evidence>
<keyword evidence="5" id="KW-0112">Calmodulin-binding</keyword>
<dbReference type="PRINTS" id="PR00886">
    <property type="entry name" value="HIGHMOBLTY12"/>
</dbReference>
<comment type="subcellular location">
    <subcellularLocation>
        <location evidence="1">Nucleus speckle</location>
    </subcellularLocation>
</comment>
<protein>
    <recommendedName>
        <fullName evidence="3">Sex-determining region Y protein</fullName>
    </recommendedName>
    <alternativeName>
        <fullName evidence="10">Testis-determining factor</fullName>
    </alternativeName>
</protein>
<evidence type="ECO:0000256" key="3">
    <source>
        <dbReference type="ARBA" id="ARBA00019052"/>
    </source>
</evidence>
<dbReference type="InterPro" id="IPR036910">
    <property type="entry name" value="HMG_box_dom_sf"/>
</dbReference>
<evidence type="ECO:0000256" key="13">
    <source>
        <dbReference type="SAM" id="MobiDB-lite"/>
    </source>
</evidence>
<evidence type="ECO:0000259" key="14">
    <source>
        <dbReference type="PROSITE" id="PS50118"/>
    </source>
</evidence>
<comment type="similarity">
    <text evidence="2">Belongs to the SRY family.</text>
</comment>
<evidence type="ECO:0000256" key="1">
    <source>
        <dbReference type="ARBA" id="ARBA00004324"/>
    </source>
</evidence>
<dbReference type="PANTHER" id="PTHR10270">
    <property type="entry name" value="SOX TRANSCRIPTION FACTOR"/>
    <property type="match status" value="1"/>
</dbReference>
<feature type="compositionally biased region" description="Basic and acidic residues" evidence="13">
    <location>
        <begin position="117"/>
        <end position="126"/>
    </location>
</feature>
<comment type="caution">
    <text evidence="15">The sequence shown here is derived from an EMBL/GenBank/DDBJ whole genome shotgun (WGS) entry which is preliminary data.</text>
</comment>
<evidence type="ECO:0000256" key="9">
    <source>
        <dbReference type="ARBA" id="ARBA00023163"/>
    </source>
</evidence>
<evidence type="ECO:0000256" key="7">
    <source>
        <dbReference type="ARBA" id="ARBA00023125"/>
    </source>
</evidence>
<dbReference type="CDD" id="cd22028">
    <property type="entry name" value="HMG-box_SoxA_SoxB_SoxG"/>
    <property type="match status" value="1"/>
</dbReference>
<evidence type="ECO:0000256" key="4">
    <source>
        <dbReference type="ARBA" id="ARBA00022782"/>
    </source>
</evidence>
<feature type="DNA-binding region" description="HMG box" evidence="12">
    <location>
        <begin position="57"/>
        <end position="125"/>
    </location>
</feature>
<name>A0ABN8P0E6_9CNID</name>
<dbReference type="EMBL" id="CALNXK010000041">
    <property type="protein sequence ID" value="CAH3125373.1"/>
    <property type="molecule type" value="Genomic_DNA"/>
</dbReference>
<dbReference type="InterPro" id="IPR009071">
    <property type="entry name" value="HMG_box_dom"/>
</dbReference>
<keyword evidence="7 12" id="KW-0238">DNA-binding</keyword>
<dbReference type="SMART" id="SM00398">
    <property type="entry name" value="HMG"/>
    <property type="match status" value="1"/>
</dbReference>
<proteinExistence type="inferred from homology"/>
<comment type="function">
    <text evidence="11">Transcriptional regulator that controls a genetic switch in male development. It is necessary and sufficient for initiating male sex determination by directing the development of supporting cell precursors (pre-Sertoli cells) as Sertoli rather than granulosa cells. Involved in different aspects of gene regulation including promoter activation or repression. Binds to the DNA consensus sequence 5'-[AT]AACAA[AT]-3'. SRY HMG box recognizes DNA by partial intercalation in the minor groove and promotes DNA bending. Also involved in pre-mRNA splicing. In male adult brain involved in the maintenance of motor functions of dopaminergic neurons.</text>
</comment>
<dbReference type="PANTHER" id="PTHR10270:SF161">
    <property type="entry name" value="SEX-DETERMINING REGION Y PROTEIN"/>
    <property type="match status" value="1"/>
</dbReference>
<evidence type="ECO:0000313" key="15">
    <source>
        <dbReference type="EMBL" id="CAH3125373.1"/>
    </source>
</evidence>
<reference evidence="15 16" key="1">
    <citation type="submission" date="2022-05" db="EMBL/GenBank/DDBJ databases">
        <authorList>
            <consortium name="Genoscope - CEA"/>
            <person name="William W."/>
        </authorList>
    </citation>
    <scope>NUCLEOTIDE SEQUENCE [LARGE SCALE GENOMIC DNA]</scope>
</reference>
<feature type="domain" description="HMG box" evidence="14">
    <location>
        <begin position="57"/>
        <end position="125"/>
    </location>
</feature>
<accession>A0ABN8P0E6</accession>
<dbReference type="Gene3D" id="1.10.30.10">
    <property type="entry name" value="High mobility group box domain"/>
    <property type="match status" value="1"/>
</dbReference>
<evidence type="ECO:0000313" key="16">
    <source>
        <dbReference type="Proteomes" id="UP001159405"/>
    </source>
</evidence>
<keyword evidence="4" id="KW-0221">Differentiation</keyword>
<keyword evidence="9" id="KW-0804">Transcription</keyword>
<evidence type="ECO:0000256" key="12">
    <source>
        <dbReference type="PROSITE-ProRule" id="PRU00267"/>
    </source>
</evidence>
<dbReference type="PROSITE" id="PS50118">
    <property type="entry name" value="HMG_BOX_2"/>
    <property type="match status" value="1"/>
</dbReference>
<dbReference type="SUPFAM" id="SSF47095">
    <property type="entry name" value="HMG-box"/>
    <property type="match status" value="1"/>
</dbReference>
<evidence type="ECO:0000256" key="11">
    <source>
        <dbReference type="ARBA" id="ARBA00045821"/>
    </source>
</evidence>
<evidence type="ECO:0000256" key="10">
    <source>
        <dbReference type="ARBA" id="ARBA00032498"/>
    </source>
</evidence>
<feature type="region of interest" description="Disordered" evidence="13">
    <location>
        <begin position="117"/>
        <end position="138"/>
    </location>
</feature>
<feature type="compositionally biased region" description="Basic residues" evidence="13">
    <location>
        <begin position="127"/>
        <end position="136"/>
    </location>
</feature>
<keyword evidence="8" id="KW-0010">Activator</keyword>